<comment type="caution">
    <text evidence="1">The sequence shown here is derived from an EMBL/GenBank/DDBJ whole genome shotgun (WGS) entry which is preliminary data.</text>
</comment>
<keyword evidence="2" id="KW-1185">Reference proteome</keyword>
<evidence type="ECO:0000313" key="1">
    <source>
        <dbReference type="EMBL" id="MER2996712.1"/>
    </source>
</evidence>
<evidence type="ECO:0008006" key="3">
    <source>
        <dbReference type="Google" id="ProtNLM"/>
    </source>
</evidence>
<sequence length="387" mass="42342">MPTNHRPIVTKQPSGKIAEKNANLQVTTPTLLHLMKTTLHLLTLALFLFLGFACNTPAAETSTQLLAKGRQPQLAVDAKGITRIVYGLEENIYCATSTDNGQNFTEPELVGTIPGLLLGMSMGPQIASSVNYTLVTAIDKKGNIHSFSLNHATGKWDKAAGVNDVPQVAAEGLMSIACDKNDTFYALWLDVRHDKQNKIALATATGPANTWSANRIIYESPDSTVCECCKPSIVVKGKEVNLMFRNWLNGSRDFYFTTSANGGKTFTAPQKLGYDTWKVEGCPMDGGGLVLDETDSVHTAWQRDGSIYYAQPGKAEVEVGKGRNCRISGGTNPAITWKDGNNLKLKFLHSAAIQTIGEGSYIETIEMPDKRTLCVWEDDKELYFKRI</sequence>
<dbReference type="Gene3D" id="2.120.10.10">
    <property type="match status" value="1"/>
</dbReference>
<dbReference type="Proteomes" id="UP001476807">
    <property type="component" value="Unassembled WGS sequence"/>
</dbReference>
<gene>
    <name evidence="1" type="ORF">ABS362_04095</name>
</gene>
<accession>A0ABV1RQP7</accession>
<evidence type="ECO:0000313" key="2">
    <source>
        <dbReference type="Proteomes" id="UP001476807"/>
    </source>
</evidence>
<name>A0ABV1RQP7_9BACT</name>
<dbReference type="CDD" id="cd15482">
    <property type="entry name" value="Sialidase_non-viral"/>
    <property type="match status" value="1"/>
</dbReference>
<dbReference type="SUPFAM" id="SSF50939">
    <property type="entry name" value="Sialidases"/>
    <property type="match status" value="1"/>
</dbReference>
<reference evidence="1 2" key="1">
    <citation type="submission" date="2024-06" db="EMBL/GenBank/DDBJ databases">
        <title>Pontibacter populi HYL7-15.</title>
        <authorList>
            <person name="Kim M.K."/>
        </authorList>
    </citation>
    <scope>NUCLEOTIDE SEQUENCE [LARGE SCALE GENOMIC DNA]</scope>
    <source>
        <strain evidence="1 2">HYL7-15</strain>
    </source>
</reference>
<dbReference type="EMBL" id="JBEOKT010000003">
    <property type="protein sequence ID" value="MER2996712.1"/>
    <property type="molecule type" value="Genomic_DNA"/>
</dbReference>
<dbReference type="RefSeq" id="WP_350411032.1">
    <property type="nucleotide sequence ID" value="NZ_JBEOKT010000003.1"/>
</dbReference>
<dbReference type="InterPro" id="IPR036278">
    <property type="entry name" value="Sialidase_sf"/>
</dbReference>
<proteinExistence type="predicted"/>
<organism evidence="1 2">
    <name type="scientific">Pontibacter populi</name>
    <dbReference type="NCBI Taxonomy" id="890055"/>
    <lineage>
        <taxon>Bacteria</taxon>
        <taxon>Pseudomonadati</taxon>
        <taxon>Bacteroidota</taxon>
        <taxon>Cytophagia</taxon>
        <taxon>Cytophagales</taxon>
        <taxon>Hymenobacteraceae</taxon>
        <taxon>Pontibacter</taxon>
    </lineage>
</organism>
<protein>
    <recommendedName>
        <fullName evidence="3">Exo-alpha-sialidase</fullName>
    </recommendedName>
</protein>